<reference evidence="1" key="1">
    <citation type="journal article" date="2021" name="bioRxiv">
        <title>Whole Genome Assembly and Annotation of Northern Wild Rice, Zizania palustris L., Supports a Whole Genome Duplication in the Zizania Genus.</title>
        <authorList>
            <person name="Haas M."/>
            <person name="Kono T."/>
            <person name="Macchietto M."/>
            <person name="Millas R."/>
            <person name="McGilp L."/>
            <person name="Shao M."/>
            <person name="Duquette J."/>
            <person name="Hirsch C.N."/>
            <person name="Kimball J."/>
        </authorList>
    </citation>
    <scope>NUCLEOTIDE SEQUENCE</scope>
    <source>
        <tissue evidence="1">Fresh leaf tissue</tissue>
    </source>
</reference>
<comment type="caution">
    <text evidence="1">The sequence shown here is derived from an EMBL/GenBank/DDBJ whole genome shotgun (WGS) entry which is preliminary data.</text>
</comment>
<evidence type="ECO:0000313" key="1">
    <source>
        <dbReference type="EMBL" id="KAG8048649.1"/>
    </source>
</evidence>
<sequence>MIGSQHQGDGDECVSKFKLGQLLQELNANIIKSNHDNEHILERIERSIATLITGMENLEKQPTPLNDRAKDIKAYGINQDEYV</sequence>
<gene>
    <name evidence="1" type="ORF">GUJ93_ZPchr0009g497</name>
</gene>
<dbReference type="Proteomes" id="UP000729402">
    <property type="component" value="Unassembled WGS sequence"/>
</dbReference>
<protein>
    <submittedName>
        <fullName evidence="1">Uncharacterized protein</fullName>
    </submittedName>
</protein>
<evidence type="ECO:0000313" key="2">
    <source>
        <dbReference type="Proteomes" id="UP000729402"/>
    </source>
</evidence>
<proteinExistence type="predicted"/>
<accession>A0A8J5VLD2</accession>
<keyword evidence="2" id="KW-1185">Reference proteome</keyword>
<organism evidence="1 2">
    <name type="scientific">Zizania palustris</name>
    <name type="common">Northern wild rice</name>
    <dbReference type="NCBI Taxonomy" id="103762"/>
    <lineage>
        <taxon>Eukaryota</taxon>
        <taxon>Viridiplantae</taxon>
        <taxon>Streptophyta</taxon>
        <taxon>Embryophyta</taxon>
        <taxon>Tracheophyta</taxon>
        <taxon>Spermatophyta</taxon>
        <taxon>Magnoliopsida</taxon>
        <taxon>Liliopsida</taxon>
        <taxon>Poales</taxon>
        <taxon>Poaceae</taxon>
        <taxon>BOP clade</taxon>
        <taxon>Oryzoideae</taxon>
        <taxon>Oryzeae</taxon>
        <taxon>Zizaniinae</taxon>
        <taxon>Zizania</taxon>
    </lineage>
</organism>
<dbReference type="EMBL" id="JAAALK010000289">
    <property type="protein sequence ID" value="KAG8048649.1"/>
    <property type="molecule type" value="Genomic_DNA"/>
</dbReference>
<name>A0A8J5VLD2_ZIZPA</name>
<dbReference type="AlphaFoldDB" id="A0A8J5VLD2"/>
<reference evidence="1" key="2">
    <citation type="submission" date="2021-02" db="EMBL/GenBank/DDBJ databases">
        <authorList>
            <person name="Kimball J.A."/>
            <person name="Haas M.W."/>
            <person name="Macchietto M."/>
            <person name="Kono T."/>
            <person name="Duquette J."/>
            <person name="Shao M."/>
        </authorList>
    </citation>
    <scope>NUCLEOTIDE SEQUENCE</scope>
    <source>
        <tissue evidence="1">Fresh leaf tissue</tissue>
    </source>
</reference>